<keyword evidence="3" id="KW-1185">Reference proteome</keyword>
<dbReference type="Pfam" id="PF08011">
    <property type="entry name" value="PDDEXK_9"/>
    <property type="match status" value="1"/>
</dbReference>
<name>A0A8A7KCE9_9FIRM</name>
<evidence type="ECO:0000313" key="2">
    <source>
        <dbReference type="EMBL" id="QTL97268.1"/>
    </source>
</evidence>
<dbReference type="InterPro" id="IPR011856">
    <property type="entry name" value="tRNA_endonuc-like_dom_sf"/>
</dbReference>
<reference evidence="2" key="1">
    <citation type="submission" date="2019-12" db="EMBL/GenBank/DDBJ databases">
        <authorList>
            <person name="zhang j."/>
            <person name="sun C.M."/>
        </authorList>
    </citation>
    <scope>NUCLEOTIDE SEQUENCE</scope>
    <source>
        <strain evidence="2">NS-1</strain>
    </source>
</reference>
<dbReference type="Proteomes" id="UP000665020">
    <property type="component" value="Chromosome"/>
</dbReference>
<feature type="domain" description="AAA-ATPase-like" evidence="1">
    <location>
        <begin position="6"/>
        <end position="210"/>
    </location>
</feature>
<proteinExistence type="predicted"/>
<dbReference type="Gene3D" id="3.40.1350.10">
    <property type="match status" value="1"/>
</dbReference>
<dbReference type="InterPro" id="IPR012547">
    <property type="entry name" value="PDDEXK_9"/>
</dbReference>
<accession>A0A8A7KCE9</accession>
<dbReference type="InterPro" id="IPR018631">
    <property type="entry name" value="AAA-ATPase-like_dom"/>
</dbReference>
<dbReference type="InterPro" id="IPR027417">
    <property type="entry name" value="P-loop_NTPase"/>
</dbReference>
<dbReference type="SUPFAM" id="SSF52540">
    <property type="entry name" value="P-loop containing nucleoside triphosphate hydrolases"/>
    <property type="match status" value="1"/>
</dbReference>
<gene>
    <name evidence="2" type="ORF">GM661_04365</name>
</gene>
<evidence type="ECO:0000313" key="3">
    <source>
        <dbReference type="Proteomes" id="UP000665020"/>
    </source>
</evidence>
<organism evidence="2 3">
    <name type="scientific">Iocasia fonsfrigidae</name>
    <dbReference type="NCBI Taxonomy" id="2682810"/>
    <lineage>
        <taxon>Bacteria</taxon>
        <taxon>Bacillati</taxon>
        <taxon>Bacillota</taxon>
        <taxon>Clostridia</taxon>
        <taxon>Halanaerobiales</taxon>
        <taxon>Halanaerobiaceae</taxon>
        <taxon>Iocasia</taxon>
    </lineage>
</organism>
<dbReference type="PANTHER" id="PTHR34825">
    <property type="entry name" value="CONSERVED PROTEIN, WITH A WEAK D-GALACTARATE DEHYDRATASE/ALTRONATE HYDROLASE DOMAIN"/>
    <property type="match status" value="1"/>
</dbReference>
<protein>
    <submittedName>
        <fullName evidence="2">AAA family ATPase</fullName>
    </submittedName>
</protein>
<dbReference type="AlphaFoldDB" id="A0A8A7KCE9"/>
<dbReference type="RefSeq" id="WP_230868904.1">
    <property type="nucleotide sequence ID" value="NZ_CP046640.1"/>
</dbReference>
<dbReference type="PANTHER" id="PTHR34825:SF1">
    <property type="entry name" value="AAA-ATPASE-LIKE DOMAIN-CONTAINING PROTEIN"/>
    <property type="match status" value="1"/>
</dbReference>
<dbReference type="KEGG" id="ifn:GM661_04365"/>
<dbReference type="GO" id="GO:0003676">
    <property type="term" value="F:nucleic acid binding"/>
    <property type="evidence" value="ECO:0007669"/>
    <property type="project" value="InterPro"/>
</dbReference>
<dbReference type="Pfam" id="PF09820">
    <property type="entry name" value="AAA-ATPase_like"/>
    <property type="match status" value="1"/>
</dbReference>
<dbReference type="EMBL" id="CP046640">
    <property type="protein sequence ID" value="QTL97268.1"/>
    <property type="molecule type" value="Genomic_DNA"/>
</dbReference>
<dbReference type="Gene3D" id="3.40.50.300">
    <property type="entry name" value="P-loop containing nucleotide triphosphate hydrolases"/>
    <property type="match status" value="1"/>
</dbReference>
<evidence type="ECO:0000259" key="1">
    <source>
        <dbReference type="Pfam" id="PF09820"/>
    </source>
</evidence>
<sequence length="531" mass="63165">MKRIAISLAEFEQIIEKNYIYVDKTRYLYEIVSKDKYYFLSRPRRFGKTLFIDTLKTFYEGKRELFKDLYVYDQEWDWEEYPIIRLDYNIIPTENRNILEESIRKSLNEIAKNYGIEMETDKAYYQFPELVKKLSEKYNKGVVILIDEYDKPIISNLGKDLGDEQKRRLQIAKENQEFLKILYDNLKPLEPYLQLVFITGVSKFSKVSIFSTLNNLIELDMHPRFSAMLGYTEEELRDNFKGHFEAFADKMDIRLGELYEKFKLMYNGFRFSDEAEKVYNPYSIAKALDYQKIDNYWFESGTPTFLVDLIKEQKFDVTGLNNLEVGRNKLKAYDITKLKLIPLLFQTGYLTIKDVEDNIIYTLGYPNHEVEGGLTQNLLEEFTDDRVETPIIHRIKKSLLNRDYEQFMEYMKSLFASIANINIPKSLEEREHYYHSIFYLVGVLFSDNNLNVYSELLTSEGRIDMLVKTEENIFIIEFKCNQSAEKAVEQIKEKNYADKFKIEEKEVVLIGINFDTEKRNVSEFEVRHNDK</sequence>